<dbReference type="InterPro" id="IPR027559">
    <property type="entry name" value="B12_rSAM_oligo"/>
</dbReference>
<dbReference type="PROSITE" id="PS51918">
    <property type="entry name" value="RADICAL_SAM"/>
    <property type="match status" value="1"/>
</dbReference>
<dbReference type="CDD" id="cd01335">
    <property type="entry name" value="Radical_SAM"/>
    <property type="match status" value="1"/>
</dbReference>
<dbReference type="Gene3D" id="3.40.50.280">
    <property type="entry name" value="Cobalamin-binding domain"/>
    <property type="match status" value="1"/>
</dbReference>
<gene>
    <name evidence="7" type="ordered locus">Acid345_3496</name>
</gene>
<name>Q1IKV3_KORVE</name>
<dbReference type="Gene3D" id="3.80.30.20">
    <property type="entry name" value="tm_1862 like domain"/>
    <property type="match status" value="1"/>
</dbReference>
<protein>
    <submittedName>
        <fullName evidence="7">Fe-S protein, radical SAM family</fullName>
    </submittedName>
</protein>
<dbReference type="STRING" id="204669.Acid345_3496"/>
<dbReference type="EnsemblBacteria" id="ABF42497">
    <property type="protein sequence ID" value="ABF42497"/>
    <property type="gene ID" value="Acid345_3496"/>
</dbReference>
<evidence type="ECO:0000256" key="5">
    <source>
        <dbReference type="ARBA" id="ARBA00023014"/>
    </source>
</evidence>
<dbReference type="Proteomes" id="UP000002432">
    <property type="component" value="Chromosome"/>
</dbReference>
<dbReference type="eggNOG" id="COG1032">
    <property type="taxonomic scope" value="Bacteria"/>
</dbReference>
<dbReference type="SFLD" id="SFLDS00029">
    <property type="entry name" value="Radical_SAM"/>
    <property type="match status" value="1"/>
</dbReference>
<evidence type="ECO:0000313" key="8">
    <source>
        <dbReference type="Proteomes" id="UP000002432"/>
    </source>
</evidence>
<dbReference type="HOGENOM" id="CLU_021572_4_2_0"/>
<dbReference type="OrthoDB" id="9801659at2"/>
<dbReference type="PANTHER" id="PTHR43409">
    <property type="entry name" value="ANAEROBIC MAGNESIUM-PROTOPORPHYRIN IX MONOMETHYL ESTER CYCLASE-RELATED"/>
    <property type="match status" value="1"/>
</dbReference>
<organism evidence="7 8">
    <name type="scientific">Koribacter versatilis (strain Ellin345)</name>
    <dbReference type="NCBI Taxonomy" id="204669"/>
    <lineage>
        <taxon>Bacteria</taxon>
        <taxon>Pseudomonadati</taxon>
        <taxon>Acidobacteriota</taxon>
        <taxon>Terriglobia</taxon>
        <taxon>Terriglobales</taxon>
        <taxon>Candidatus Korobacteraceae</taxon>
        <taxon>Candidatus Korobacter</taxon>
    </lineage>
</organism>
<accession>Q1IKV3</accession>
<sequence>MKYAFVNPKWSFTGSTYFGCRDPHYPLELLFAAQKVENAGHAPLLVDAQNDDLALEEVKRRVAEFEPDFLVIPSAPSYLFWRCPPPELRVPMDYFRAIETSATKVCIGPHASATPAAVLRKTGADIVIKGEPEQAIFELATKPWEQIDGVCYRRGDGSLHISPTLAVVDMKTLTALDFSNYSIERHAHRHHVFFGEGRGAELEFARGCPWNCYFCNKQLFRNKFRERPVDAILSEIDAVIARGVNYVYFIDEIFGVGKNVRMLLEEISKRNVSIGFQTRIDLWDEDSLDLLGRAHCISMECGIESITEEGREELNKNCRMTTERITELLIYAKEKAGIPWVQANLILTDKDDKNEIHRWQDNLKSHGVWVSEPVPMFPFPGSPLYSQTFGAAPDDNAWERAHSHYMSQFREGDWSDIQEQLPRSIAELESVEENAAR</sequence>
<dbReference type="InterPro" id="IPR006638">
    <property type="entry name" value="Elp3/MiaA/NifB-like_rSAM"/>
</dbReference>
<reference evidence="7 8" key="1">
    <citation type="journal article" date="2009" name="Appl. Environ. Microbiol.">
        <title>Three genomes from the phylum Acidobacteria provide insight into the lifestyles of these microorganisms in soils.</title>
        <authorList>
            <person name="Ward N.L."/>
            <person name="Challacombe J.F."/>
            <person name="Janssen P.H."/>
            <person name="Henrissat B."/>
            <person name="Coutinho P.M."/>
            <person name="Wu M."/>
            <person name="Xie G."/>
            <person name="Haft D.H."/>
            <person name="Sait M."/>
            <person name="Badger J."/>
            <person name="Barabote R.D."/>
            <person name="Bradley B."/>
            <person name="Brettin T.S."/>
            <person name="Brinkac L.M."/>
            <person name="Bruce D."/>
            <person name="Creasy T."/>
            <person name="Daugherty S.C."/>
            <person name="Davidsen T.M."/>
            <person name="DeBoy R.T."/>
            <person name="Detter J.C."/>
            <person name="Dodson R.J."/>
            <person name="Durkin A.S."/>
            <person name="Ganapathy A."/>
            <person name="Gwinn-Giglio M."/>
            <person name="Han C.S."/>
            <person name="Khouri H."/>
            <person name="Kiss H."/>
            <person name="Kothari S.P."/>
            <person name="Madupu R."/>
            <person name="Nelson K.E."/>
            <person name="Nelson W.C."/>
            <person name="Paulsen I."/>
            <person name="Penn K."/>
            <person name="Ren Q."/>
            <person name="Rosovitz M.J."/>
            <person name="Selengut J.D."/>
            <person name="Shrivastava S."/>
            <person name="Sullivan S.A."/>
            <person name="Tapia R."/>
            <person name="Thompson L.S."/>
            <person name="Watkins K.L."/>
            <person name="Yang Q."/>
            <person name="Yu C."/>
            <person name="Zafar N."/>
            <person name="Zhou L."/>
            <person name="Kuske C.R."/>
        </authorList>
    </citation>
    <scope>NUCLEOTIDE SEQUENCE [LARGE SCALE GENOMIC DNA]</scope>
    <source>
        <strain evidence="7 8">Ellin345</strain>
    </source>
</reference>
<dbReference type="KEGG" id="aba:Acid345_3496"/>
<dbReference type="InterPro" id="IPR023404">
    <property type="entry name" value="rSAM_horseshoe"/>
</dbReference>
<keyword evidence="8" id="KW-1185">Reference proteome</keyword>
<keyword evidence="2" id="KW-0949">S-adenosyl-L-methionine</keyword>
<evidence type="ECO:0000313" key="7">
    <source>
        <dbReference type="EMBL" id="ABF42497.1"/>
    </source>
</evidence>
<dbReference type="NCBIfam" id="TIGR04295">
    <property type="entry name" value="B12_rSAM_oligo"/>
    <property type="match status" value="1"/>
</dbReference>
<dbReference type="RefSeq" id="WP_011524296.1">
    <property type="nucleotide sequence ID" value="NC_008009.1"/>
</dbReference>
<dbReference type="Pfam" id="PF04055">
    <property type="entry name" value="Radical_SAM"/>
    <property type="match status" value="1"/>
</dbReference>
<dbReference type="GO" id="GO:0046872">
    <property type="term" value="F:metal ion binding"/>
    <property type="evidence" value="ECO:0007669"/>
    <property type="project" value="UniProtKB-KW"/>
</dbReference>
<dbReference type="GO" id="GO:0003824">
    <property type="term" value="F:catalytic activity"/>
    <property type="evidence" value="ECO:0007669"/>
    <property type="project" value="InterPro"/>
</dbReference>
<proteinExistence type="predicted"/>
<evidence type="ECO:0000259" key="6">
    <source>
        <dbReference type="PROSITE" id="PS51918"/>
    </source>
</evidence>
<comment type="cofactor">
    <cofactor evidence="1">
        <name>[4Fe-4S] cluster</name>
        <dbReference type="ChEBI" id="CHEBI:49883"/>
    </cofactor>
</comment>
<dbReference type="SFLD" id="SFLDG01082">
    <property type="entry name" value="B12-binding_domain_containing"/>
    <property type="match status" value="1"/>
</dbReference>
<dbReference type="GO" id="GO:0051536">
    <property type="term" value="F:iron-sulfur cluster binding"/>
    <property type="evidence" value="ECO:0007669"/>
    <property type="project" value="UniProtKB-KW"/>
</dbReference>
<keyword evidence="4" id="KW-0408">Iron</keyword>
<dbReference type="InterPro" id="IPR058240">
    <property type="entry name" value="rSAM_sf"/>
</dbReference>
<dbReference type="SUPFAM" id="SSF102114">
    <property type="entry name" value="Radical SAM enzymes"/>
    <property type="match status" value="1"/>
</dbReference>
<feature type="domain" description="Radical SAM core" evidence="6">
    <location>
        <begin position="194"/>
        <end position="416"/>
    </location>
</feature>
<dbReference type="InterPro" id="IPR007197">
    <property type="entry name" value="rSAM"/>
</dbReference>
<dbReference type="SMART" id="SM00729">
    <property type="entry name" value="Elp3"/>
    <property type="match status" value="1"/>
</dbReference>
<dbReference type="InterPro" id="IPR051198">
    <property type="entry name" value="BchE-like"/>
</dbReference>
<evidence type="ECO:0000256" key="4">
    <source>
        <dbReference type="ARBA" id="ARBA00023004"/>
    </source>
</evidence>
<dbReference type="AlphaFoldDB" id="Q1IKV3"/>
<evidence type="ECO:0000256" key="2">
    <source>
        <dbReference type="ARBA" id="ARBA00022691"/>
    </source>
</evidence>
<keyword evidence="3" id="KW-0479">Metal-binding</keyword>
<dbReference type="EMBL" id="CP000360">
    <property type="protein sequence ID" value="ABF42497.1"/>
    <property type="molecule type" value="Genomic_DNA"/>
</dbReference>
<evidence type="ECO:0000256" key="3">
    <source>
        <dbReference type="ARBA" id="ARBA00022723"/>
    </source>
</evidence>
<keyword evidence="5" id="KW-0411">Iron-sulfur</keyword>
<evidence type="ECO:0000256" key="1">
    <source>
        <dbReference type="ARBA" id="ARBA00001966"/>
    </source>
</evidence>